<keyword evidence="5" id="KW-0630">Potassium</keyword>
<keyword evidence="4 10" id="KW-0812">Transmembrane</keyword>
<evidence type="ECO:0000259" key="12">
    <source>
        <dbReference type="Pfam" id="PF23259"/>
    </source>
</evidence>
<feature type="transmembrane region" description="Helical" evidence="10">
    <location>
        <begin position="58"/>
        <end position="75"/>
    </location>
</feature>
<keyword evidence="2" id="KW-0813">Transport</keyword>
<dbReference type="GO" id="GO:0015297">
    <property type="term" value="F:antiporter activity"/>
    <property type="evidence" value="ECO:0007669"/>
    <property type="project" value="InterPro"/>
</dbReference>
<evidence type="ECO:0000256" key="8">
    <source>
        <dbReference type="ARBA" id="ARBA00023136"/>
    </source>
</evidence>
<evidence type="ECO:0000256" key="1">
    <source>
        <dbReference type="ARBA" id="ARBA00004141"/>
    </source>
</evidence>
<evidence type="ECO:0000313" key="13">
    <source>
        <dbReference type="EMBL" id="KAG9454815.1"/>
    </source>
</evidence>
<accession>A0AAV7F120</accession>
<evidence type="ECO:0000259" key="11">
    <source>
        <dbReference type="Pfam" id="PF00999"/>
    </source>
</evidence>
<dbReference type="GO" id="GO:0006813">
    <property type="term" value="P:potassium ion transport"/>
    <property type="evidence" value="ECO:0007669"/>
    <property type="project" value="UniProtKB-KW"/>
</dbReference>
<feature type="domain" description="Cation/H+ exchanger transmembrane" evidence="11">
    <location>
        <begin position="29"/>
        <end position="238"/>
    </location>
</feature>
<dbReference type="PANTHER" id="PTHR32468:SF34">
    <property type="entry name" value="CATION_H(+) ANTIPORTER 18"/>
    <property type="match status" value="1"/>
</dbReference>
<reference evidence="13 14" key="1">
    <citation type="submission" date="2021-07" db="EMBL/GenBank/DDBJ databases">
        <title>The Aristolochia fimbriata genome: insights into angiosperm evolution, floral development and chemical biosynthesis.</title>
        <authorList>
            <person name="Jiao Y."/>
        </authorList>
    </citation>
    <scope>NUCLEOTIDE SEQUENCE [LARGE SCALE GENOMIC DNA]</scope>
    <source>
        <strain evidence="13">IBCAS-2021</strain>
        <tissue evidence="13">Leaf</tissue>
    </source>
</reference>
<feature type="transmembrane region" description="Helical" evidence="10">
    <location>
        <begin position="87"/>
        <end position="117"/>
    </location>
</feature>
<dbReference type="Proteomes" id="UP000825729">
    <property type="component" value="Unassembled WGS sequence"/>
</dbReference>
<dbReference type="Pfam" id="PF23259">
    <property type="entry name" value="CHX17_C"/>
    <property type="match status" value="1"/>
</dbReference>
<evidence type="ECO:0000313" key="14">
    <source>
        <dbReference type="Proteomes" id="UP000825729"/>
    </source>
</evidence>
<dbReference type="InterPro" id="IPR038770">
    <property type="entry name" value="Na+/solute_symporter_sf"/>
</dbReference>
<evidence type="ECO:0000256" key="3">
    <source>
        <dbReference type="ARBA" id="ARBA00022538"/>
    </source>
</evidence>
<dbReference type="EMBL" id="JAINDJ010000003">
    <property type="protein sequence ID" value="KAG9454815.1"/>
    <property type="molecule type" value="Genomic_DNA"/>
</dbReference>
<evidence type="ECO:0000256" key="7">
    <source>
        <dbReference type="ARBA" id="ARBA00023065"/>
    </source>
</evidence>
<evidence type="ECO:0000256" key="2">
    <source>
        <dbReference type="ARBA" id="ARBA00022448"/>
    </source>
</evidence>
<dbReference type="GO" id="GO:0016020">
    <property type="term" value="C:membrane"/>
    <property type="evidence" value="ECO:0007669"/>
    <property type="project" value="UniProtKB-SubCell"/>
</dbReference>
<sequence length="379" mass="41030">MLLHDPFDVFLIYPIYLQGSDNNNLKLRGISLGPSALGRGSRFTKAVFPHMSLPVLETLANLGLLFFLFLVGVELDPHSLRRTRRKALAIVAAGVDGPSFLVFMGVALSITAFPVLVRILAELKLLTTDVGCMALSATECNDVIAWVLLALAISLSASNNSTIITLWVLLSGMAFIFATMLLLHPLFSWMAQRSPTVEPVKEIYICSTLAIVFLAAFVTDTIGIHALFGAFVVDILIPKDGQYATALGAQSWGLLGLVTATSCLARRNSGIYQHRTILRKDKSSEVRLLACFNNTGNIPTITNLIEAFRVGRIPGGMGAAVLTEMWMECRGLGPIGNLSTSSSLSTTTSVLVVQQYTRQRKVKDLSNSHEGLGQTDDES</sequence>
<organism evidence="13 14">
    <name type="scientific">Aristolochia fimbriata</name>
    <name type="common">White veined hardy Dutchman's pipe vine</name>
    <dbReference type="NCBI Taxonomy" id="158543"/>
    <lineage>
        <taxon>Eukaryota</taxon>
        <taxon>Viridiplantae</taxon>
        <taxon>Streptophyta</taxon>
        <taxon>Embryophyta</taxon>
        <taxon>Tracheophyta</taxon>
        <taxon>Spermatophyta</taxon>
        <taxon>Magnoliopsida</taxon>
        <taxon>Magnoliidae</taxon>
        <taxon>Piperales</taxon>
        <taxon>Aristolochiaceae</taxon>
        <taxon>Aristolochia</taxon>
    </lineage>
</organism>
<dbReference type="InterPro" id="IPR050794">
    <property type="entry name" value="CPA2_transporter"/>
</dbReference>
<evidence type="ECO:0000256" key="5">
    <source>
        <dbReference type="ARBA" id="ARBA00022958"/>
    </source>
</evidence>
<dbReference type="Gene3D" id="1.20.1530.20">
    <property type="match status" value="1"/>
</dbReference>
<comment type="subcellular location">
    <subcellularLocation>
        <location evidence="1">Membrane</location>
        <topology evidence="1">Multi-pass membrane protein</topology>
    </subcellularLocation>
</comment>
<dbReference type="Pfam" id="PF00999">
    <property type="entry name" value="Na_H_Exchanger"/>
    <property type="match status" value="1"/>
</dbReference>
<evidence type="ECO:0000256" key="4">
    <source>
        <dbReference type="ARBA" id="ARBA00022692"/>
    </source>
</evidence>
<feature type="transmembrane region" description="Helical" evidence="10">
    <location>
        <begin position="243"/>
        <end position="265"/>
    </location>
</feature>
<evidence type="ECO:0000256" key="10">
    <source>
        <dbReference type="SAM" id="Phobius"/>
    </source>
</evidence>
<comment type="similarity">
    <text evidence="9">Belongs to the monovalent cation:proton antiporter 2 (CPA2) transporter (TC 2.A.37) family. CHX (TC 2.A.37.4) subfamily.</text>
</comment>
<dbReference type="InterPro" id="IPR006153">
    <property type="entry name" value="Cation/H_exchanger_TM"/>
</dbReference>
<evidence type="ECO:0008006" key="15">
    <source>
        <dbReference type="Google" id="ProtNLM"/>
    </source>
</evidence>
<dbReference type="AlphaFoldDB" id="A0AAV7F120"/>
<evidence type="ECO:0000256" key="9">
    <source>
        <dbReference type="ARBA" id="ARBA00038341"/>
    </source>
</evidence>
<keyword evidence="6 10" id="KW-1133">Transmembrane helix</keyword>
<dbReference type="GO" id="GO:0012505">
    <property type="term" value="C:endomembrane system"/>
    <property type="evidence" value="ECO:0007669"/>
    <property type="project" value="TreeGrafter"/>
</dbReference>
<feature type="transmembrane region" description="Helical" evidence="10">
    <location>
        <begin position="204"/>
        <end position="237"/>
    </location>
</feature>
<evidence type="ECO:0000256" key="6">
    <source>
        <dbReference type="ARBA" id="ARBA00022989"/>
    </source>
</evidence>
<protein>
    <recommendedName>
        <fullName evidence="15">Cation/H+ exchanger domain-containing protein</fullName>
    </recommendedName>
</protein>
<dbReference type="InterPro" id="IPR057290">
    <property type="entry name" value="CHX17_C"/>
</dbReference>
<keyword evidence="7" id="KW-0406">Ion transport</keyword>
<gene>
    <name evidence="13" type="ORF">H6P81_007719</name>
</gene>
<feature type="transmembrane region" description="Helical" evidence="10">
    <location>
        <begin position="164"/>
        <end position="183"/>
    </location>
</feature>
<keyword evidence="8 10" id="KW-0472">Membrane</keyword>
<dbReference type="GO" id="GO:1902600">
    <property type="term" value="P:proton transmembrane transport"/>
    <property type="evidence" value="ECO:0007669"/>
    <property type="project" value="InterPro"/>
</dbReference>
<feature type="domain" description="Cation/H(+) antiporter C-terminal" evidence="12">
    <location>
        <begin position="310"/>
        <end position="357"/>
    </location>
</feature>
<comment type="caution">
    <text evidence="13">The sequence shown here is derived from an EMBL/GenBank/DDBJ whole genome shotgun (WGS) entry which is preliminary data.</text>
</comment>
<dbReference type="GO" id="GO:0006885">
    <property type="term" value="P:regulation of pH"/>
    <property type="evidence" value="ECO:0007669"/>
    <property type="project" value="TreeGrafter"/>
</dbReference>
<dbReference type="PANTHER" id="PTHR32468">
    <property type="entry name" value="CATION/H + ANTIPORTER"/>
    <property type="match status" value="1"/>
</dbReference>
<proteinExistence type="inferred from homology"/>
<keyword evidence="3" id="KW-0633">Potassium transport</keyword>
<keyword evidence="14" id="KW-1185">Reference proteome</keyword>
<name>A0AAV7F120_ARIFI</name>